<name>A0A9Q0BBT3_9HYPO</name>
<evidence type="ECO:0000313" key="2">
    <source>
        <dbReference type="EMBL" id="KAI6779001.1"/>
    </source>
</evidence>
<evidence type="ECO:0000313" key="3">
    <source>
        <dbReference type="Proteomes" id="UP001055219"/>
    </source>
</evidence>
<keyword evidence="3" id="KW-1185">Reference proteome</keyword>
<dbReference type="RefSeq" id="XP_051359857.1">
    <property type="nucleotide sequence ID" value="XM_051509080.1"/>
</dbReference>
<accession>A0A9Q0BBT3</accession>
<dbReference type="GeneID" id="75830983"/>
<keyword evidence="1" id="KW-0732">Signal</keyword>
<proteinExistence type="predicted"/>
<dbReference type="Proteomes" id="UP001055219">
    <property type="component" value="Unassembled WGS sequence"/>
</dbReference>
<reference evidence="2" key="2">
    <citation type="submission" date="2022-07" db="EMBL/GenBank/DDBJ databases">
        <authorList>
            <person name="Goncalves M.F.M."/>
            <person name="Hilario S."/>
            <person name="Van De Peer Y."/>
            <person name="Esteves A.C."/>
            <person name="Alves A."/>
        </authorList>
    </citation>
    <scope>NUCLEOTIDE SEQUENCE</scope>
    <source>
        <strain evidence="2">MUM 19.33</strain>
    </source>
</reference>
<gene>
    <name evidence="2" type="ORF">J7T54_004495</name>
</gene>
<feature type="signal peptide" evidence="1">
    <location>
        <begin position="1"/>
        <end position="21"/>
    </location>
</feature>
<dbReference type="AlphaFoldDB" id="A0A9Q0BBT3"/>
<dbReference type="OrthoDB" id="5282002at2759"/>
<comment type="caution">
    <text evidence="2">The sequence shown here is derived from an EMBL/GenBank/DDBJ whole genome shotgun (WGS) entry which is preliminary data.</text>
</comment>
<organism evidence="2 3">
    <name type="scientific">Emericellopsis cladophorae</name>
    <dbReference type="NCBI Taxonomy" id="2686198"/>
    <lineage>
        <taxon>Eukaryota</taxon>
        <taxon>Fungi</taxon>
        <taxon>Dikarya</taxon>
        <taxon>Ascomycota</taxon>
        <taxon>Pezizomycotina</taxon>
        <taxon>Sordariomycetes</taxon>
        <taxon>Hypocreomycetidae</taxon>
        <taxon>Hypocreales</taxon>
        <taxon>Bionectriaceae</taxon>
        <taxon>Emericellopsis</taxon>
    </lineage>
</organism>
<sequence>MDLSPARIASLSWTLFQAADAWPLSGSAVPLNEWLLNDVEATSSGSTTNYIHVKLFYHTPAANPNATLITLFMNIIAETMTPEDEVAGMAKGSKSTKQLFKYMQQPPTASTGGNGSMESFMMKLVSAPDFVRPYDRYFDRVLKELEFAKLETLVGATVKDRHTVIEKWPYRLKLNPGQPGAQPGAQQEFDRALCGGLSSKERYVEWKRIE</sequence>
<reference evidence="2" key="1">
    <citation type="journal article" date="2021" name="J Fungi (Basel)">
        <title>Genomic and Metabolomic Analyses of the Marine Fungus Emericellopsis cladophorae: Insights into Saltwater Adaptability Mechanisms and Its Biosynthetic Potential.</title>
        <authorList>
            <person name="Goncalves M.F.M."/>
            <person name="Hilario S."/>
            <person name="Van de Peer Y."/>
            <person name="Esteves A.C."/>
            <person name="Alves A."/>
        </authorList>
    </citation>
    <scope>NUCLEOTIDE SEQUENCE</scope>
    <source>
        <strain evidence="2">MUM 19.33</strain>
    </source>
</reference>
<evidence type="ECO:0000256" key="1">
    <source>
        <dbReference type="SAM" id="SignalP"/>
    </source>
</evidence>
<dbReference type="EMBL" id="JAGIXG020000054">
    <property type="protein sequence ID" value="KAI6779001.1"/>
    <property type="molecule type" value="Genomic_DNA"/>
</dbReference>
<feature type="chain" id="PRO_5040170125" evidence="1">
    <location>
        <begin position="22"/>
        <end position="210"/>
    </location>
</feature>
<protein>
    <submittedName>
        <fullName evidence="2">Uncharacterized protein</fullName>
    </submittedName>
</protein>